<keyword evidence="2" id="KW-1185">Reference proteome</keyword>
<evidence type="ECO:0000313" key="2">
    <source>
        <dbReference type="Proteomes" id="UP000276254"/>
    </source>
</evidence>
<accession>A0A494TKV9</accession>
<evidence type="ECO:0000313" key="1">
    <source>
        <dbReference type="EMBL" id="AYJ87663.1"/>
    </source>
</evidence>
<proteinExistence type="predicted"/>
<dbReference type="Proteomes" id="UP000276254">
    <property type="component" value="Chromosome"/>
</dbReference>
<dbReference type="AlphaFoldDB" id="A0A494TKV9"/>
<protein>
    <submittedName>
        <fullName evidence="1">Uncharacterized protein</fullName>
    </submittedName>
</protein>
<dbReference type="EMBL" id="CP032829">
    <property type="protein sequence ID" value="AYJ87663.1"/>
    <property type="molecule type" value="Genomic_DNA"/>
</dbReference>
<dbReference type="KEGG" id="spha:D3Y57_19205"/>
<gene>
    <name evidence="1" type="ORF">D3Y57_19205</name>
</gene>
<organism evidence="1 2">
    <name type="scientific">Sphingomonas paeninsulae</name>
    <dbReference type="NCBI Taxonomy" id="2319844"/>
    <lineage>
        <taxon>Bacteria</taxon>
        <taxon>Pseudomonadati</taxon>
        <taxon>Pseudomonadota</taxon>
        <taxon>Alphaproteobacteria</taxon>
        <taxon>Sphingomonadales</taxon>
        <taxon>Sphingomonadaceae</taxon>
        <taxon>Sphingomonas</taxon>
    </lineage>
</organism>
<name>A0A494TKV9_SPHPE</name>
<reference evidence="1 2" key="1">
    <citation type="submission" date="2018-09" db="EMBL/GenBank/DDBJ databases">
        <title>Sphingomonas peninsula sp. nov., isolated from fildes peninsula, Antarctic soil.</title>
        <authorList>
            <person name="Yingchao G."/>
        </authorList>
    </citation>
    <scope>NUCLEOTIDE SEQUENCE [LARGE SCALE GENOMIC DNA]</scope>
    <source>
        <strain evidence="1 2">YZ-8</strain>
    </source>
</reference>
<dbReference type="RefSeq" id="WP_121155266.1">
    <property type="nucleotide sequence ID" value="NZ_CP032829.1"/>
</dbReference>
<sequence length="88" mass="9731">MRSLAHIARDPHFFAIDRYAASALTLLTEGPRQAFIAFIINVLVDPFKQIPTESRASERVAMFAQALVMKIAHTHSQNGQLATRLAGI</sequence>